<reference evidence="1" key="2">
    <citation type="journal article" date="2015" name="Data Brief">
        <title>Shoot transcriptome of the giant reed, Arundo donax.</title>
        <authorList>
            <person name="Barrero R.A."/>
            <person name="Guerrero F.D."/>
            <person name="Moolhuijzen P."/>
            <person name="Goolsby J.A."/>
            <person name="Tidwell J."/>
            <person name="Bellgard S.E."/>
            <person name="Bellgard M.I."/>
        </authorList>
    </citation>
    <scope>NUCLEOTIDE SEQUENCE</scope>
    <source>
        <tissue evidence="1">Shoot tissue taken approximately 20 cm above the soil surface</tissue>
    </source>
</reference>
<accession>A0A0A9AJS9</accession>
<evidence type="ECO:0000313" key="1">
    <source>
        <dbReference type="EMBL" id="JAD51426.1"/>
    </source>
</evidence>
<protein>
    <submittedName>
        <fullName evidence="1">Uncharacterized protein</fullName>
    </submittedName>
</protein>
<proteinExistence type="predicted"/>
<dbReference type="AlphaFoldDB" id="A0A0A9AJS9"/>
<name>A0A0A9AJS9_ARUDO</name>
<organism evidence="1">
    <name type="scientific">Arundo donax</name>
    <name type="common">Giant reed</name>
    <name type="synonym">Donax arundinaceus</name>
    <dbReference type="NCBI Taxonomy" id="35708"/>
    <lineage>
        <taxon>Eukaryota</taxon>
        <taxon>Viridiplantae</taxon>
        <taxon>Streptophyta</taxon>
        <taxon>Embryophyta</taxon>
        <taxon>Tracheophyta</taxon>
        <taxon>Spermatophyta</taxon>
        <taxon>Magnoliopsida</taxon>
        <taxon>Liliopsida</taxon>
        <taxon>Poales</taxon>
        <taxon>Poaceae</taxon>
        <taxon>PACMAD clade</taxon>
        <taxon>Arundinoideae</taxon>
        <taxon>Arundineae</taxon>
        <taxon>Arundo</taxon>
    </lineage>
</organism>
<reference evidence="1" key="1">
    <citation type="submission" date="2014-09" db="EMBL/GenBank/DDBJ databases">
        <authorList>
            <person name="Magalhaes I.L.F."/>
            <person name="Oliveira U."/>
            <person name="Santos F.R."/>
            <person name="Vidigal T.H.D.A."/>
            <person name="Brescovit A.D."/>
            <person name="Santos A.J."/>
        </authorList>
    </citation>
    <scope>NUCLEOTIDE SEQUENCE</scope>
    <source>
        <tissue evidence="1">Shoot tissue taken approximately 20 cm above the soil surface</tissue>
    </source>
</reference>
<sequence>MLLVNREWGLIPTKFLL</sequence>
<dbReference type="EMBL" id="GBRH01246469">
    <property type="protein sequence ID" value="JAD51426.1"/>
    <property type="molecule type" value="Transcribed_RNA"/>
</dbReference>